<feature type="transmembrane region" description="Helical" evidence="8">
    <location>
        <begin position="382"/>
        <end position="404"/>
    </location>
</feature>
<feature type="transmembrane region" description="Helical" evidence="8">
    <location>
        <begin position="166"/>
        <end position="189"/>
    </location>
</feature>
<feature type="transmembrane region" description="Helical" evidence="8">
    <location>
        <begin position="356"/>
        <end position="376"/>
    </location>
</feature>
<feature type="transmembrane region" description="Helical" evidence="8">
    <location>
        <begin position="94"/>
        <end position="115"/>
    </location>
</feature>
<evidence type="ECO:0000256" key="2">
    <source>
        <dbReference type="ARBA" id="ARBA00022475"/>
    </source>
</evidence>
<keyword evidence="5 8" id="KW-1133">Transmembrane helix</keyword>
<comment type="similarity">
    <text evidence="7">Belongs to the glycosyltransferase 87 family.</text>
</comment>
<dbReference type="EMBL" id="CP014145">
    <property type="protein sequence ID" value="AMB59419.1"/>
    <property type="molecule type" value="Genomic_DNA"/>
</dbReference>
<name>A0A120I161_9MICO</name>
<evidence type="ECO:0000256" key="4">
    <source>
        <dbReference type="ARBA" id="ARBA00022692"/>
    </source>
</evidence>
<dbReference type="AlphaFoldDB" id="A0A120I161"/>
<evidence type="ECO:0000256" key="5">
    <source>
        <dbReference type="ARBA" id="ARBA00022989"/>
    </source>
</evidence>
<dbReference type="KEGG" id="mvd:AWU67_11725"/>
<keyword evidence="6 8" id="KW-0472">Membrane</keyword>
<protein>
    <recommendedName>
        <fullName evidence="11">DUF2029 domain-containing protein</fullName>
    </recommendedName>
</protein>
<organism evidence="9 10">
    <name type="scientific">Microterricola viridarii</name>
    <dbReference type="NCBI Taxonomy" id="412690"/>
    <lineage>
        <taxon>Bacteria</taxon>
        <taxon>Bacillati</taxon>
        <taxon>Actinomycetota</taxon>
        <taxon>Actinomycetes</taxon>
        <taxon>Micrococcales</taxon>
        <taxon>Microbacteriaceae</taxon>
        <taxon>Microterricola</taxon>
    </lineage>
</organism>
<dbReference type="InterPro" id="IPR018584">
    <property type="entry name" value="GT87"/>
</dbReference>
<feature type="transmembrane region" description="Helical" evidence="8">
    <location>
        <begin position="275"/>
        <end position="298"/>
    </location>
</feature>
<evidence type="ECO:0000256" key="7">
    <source>
        <dbReference type="ARBA" id="ARBA00024033"/>
    </source>
</evidence>
<keyword evidence="3" id="KW-0808">Transferase</keyword>
<dbReference type="GO" id="GO:0016758">
    <property type="term" value="F:hexosyltransferase activity"/>
    <property type="evidence" value="ECO:0007669"/>
    <property type="project" value="InterPro"/>
</dbReference>
<evidence type="ECO:0000256" key="6">
    <source>
        <dbReference type="ARBA" id="ARBA00023136"/>
    </source>
</evidence>
<keyword evidence="10" id="KW-1185">Reference proteome</keyword>
<gene>
    <name evidence="9" type="ORF">AWU67_11725</name>
</gene>
<evidence type="ECO:0000313" key="9">
    <source>
        <dbReference type="EMBL" id="AMB59419.1"/>
    </source>
</evidence>
<evidence type="ECO:0008006" key="11">
    <source>
        <dbReference type="Google" id="ProtNLM"/>
    </source>
</evidence>
<comment type="subcellular location">
    <subcellularLocation>
        <location evidence="1">Cell membrane</location>
        <topology evidence="1">Multi-pass membrane protein</topology>
    </subcellularLocation>
</comment>
<reference evidence="9 10" key="1">
    <citation type="journal article" date="2016" name="J. Biotechnol.">
        <title>First complete genome sequence of a species in the genus Microterricola, an extremophilic cold active enzyme producing bacterial strain ERGS5:02 isolated from Sikkim Himalaya.</title>
        <authorList>
            <person name="Himanshu"/>
            <person name="Swarnkar M.K."/>
            <person name="Singh D."/>
            <person name="Kumar R."/>
        </authorList>
    </citation>
    <scope>NUCLEOTIDE SEQUENCE [LARGE SCALE GENOMIC DNA]</scope>
    <source>
        <strain evidence="9 10">ERGS5:02</strain>
    </source>
</reference>
<dbReference type="GO" id="GO:0005886">
    <property type="term" value="C:plasma membrane"/>
    <property type="evidence" value="ECO:0007669"/>
    <property type="project" value="UniProtKB-SubCell"/>
</dbReference>
<dbReference type="Pfam" id="PF09594">
    <property type="entry name" value="GT87"/>
    <property type="match status" value="1"/>
</dbReference>
<sequence>MTDDGVESVRTPLERDFSQRPLTLVIGFLVLHGVFLLALIPSFLGGAAIGDLSLYRAWVESSMDTGIWRGIQAPWVYPLGAIAPMGLADSLGPLLFPLLWFLLTVVLNALSIAVLTDFGRKASGFTAAWWWLLVIFILSPVGLFRLEGIVAPLVIIALVLLARRPILAGVLLAVATWIKVWPVAVILAVIAAGRHWLAVTVGAAIVSLGIVGLGLGLGGSLMTLTSFVSDQSDRGLQLEAPISTPWVWMAALGRPGSIIFQNTSLATREVDGQGAAAAAALMTPLMLIAVTLIFALIVSARRREPDSADLLMHGALALTCALVVFNKVGSPQYMLWIAPVVVVGLFHDAQRWRTPSYLVLAIAVMTTLIFPVFYMPLAAGNIGAVLLLTVRNALLVVLFGWAVWRLWRLAAPAVTAASDLDTAGGGRGGQGSARRLLGYPALVSAGPSSIAGWSPLSIADTGQKTLPR</sequence>
<accession>A0A120I161</accession>
<reference evidence="10" key="2">
    <citation type="submission" date="2016-01" db="EMBL/GenBank/DDBJ databases">
        <title>First complete genome sequence of a species in the genus Microterricola, an extremophilic cold active enzyme producing strain ERGS5:02 isolated from Sikkim Himalaya.</title>
        <authorList>
            <person name="Kumar R."/>
            <person name="Singh D."/>
            <person name="Swarnkar M.K."/>
        </authorList>
    </citation>
    <scope>NUCLEOTIDE SEQUENCE [LARGE SCALE GENOMIC DNA]</scope>
    <source>
        <strain evidence="10">ERGS5:02</strain>
    </source>
</reference>
<dbReference type="Proteomes" id="UP000058305">
    <property type="component" value="Chromosome"/>
</dbReference>
<feature type="transmembrane region" description="Helical" evidence="8">
    <location>
        <begin position="21"/>
        <end position="44"/>
    </location>
</feature>
<evidence type="ECO:0000256" key="1">
    <source>
        <dbReference type="ARBA" id="ARBA00004651"/>
    </source>
</evidence>
<evidence type="ECO:0000313" key="10">
    <source>
        <dbReference type="Proteomes" id="UP000058305"/>
    </source>
</evidence>
<feature type="transmembrane region" description="Helical" evidence="8">
    <location>
        <begin position="196"/>
        <end position="217"/>
    </location>
</feature>
<proteinExistence type="inferred from homology"/>
<feature type="transmembrane region" description="Helical" evidence="8">
    <location>
        <begin position="127"/>
        <end position="160"/>
    </location>
</feature>
<evidence type="ECO:0000256" key="3">
    <source>
        <dbReference type="ARBA" id="ARBA00022679"/>
    </source>
</evidence>
<keyword evidence="4 8" id="KW-0812">Transmembrane</keyword>
<keyword evidence="2" id="KW-1003">Cell membrane</keyword>
<evidence type="ECO:0000256" key="8">
    <source>
        <dbReference type="SAM" id="Phobius"/>
    </source>
</evidence>